<feature type="signal peptide" evidence="11">
    <location>
        <begin position="1"/>
        <end position="26"/>
    </location>
</feature>
<gene>
    <name evidence="14" type="ORF">H5P27_06850</name>
</gene>
<keyword evidence="4 9" id="KW-1134">Transmembrane beta strand</keyword>
<dbReference type="InterPro" id="IPR000531">
    <property type="entry name" value="Beta-barrel_TonB"/>
</dbReference>
<keyword evidence="14" id="KW-0675">Receptor</keyword>
<dbReference type="GO" id="GO:0044718">
    <property type="term" value="P:siderophore transmembrane transport"/>
    <property type="evidence" value="ECO:0007669"/>
    <property type="project" value="TreeGrafter"/>
</dbReference>
<dbReference type="RefSeq" id="WP_185659650.1">
    <property type="nucleotide sequence ID" value="NZ_CAWPOO010000007.1"/>
</dbReference>
<evidence type="ECO:0000313" key="14">
    <source>
        <dbReference type="EMBL" id="MBC2605756.1"/>
    </source>
</evidence>
<dbReference type="PANTHER" id="PTHR30069:SF41">
    <property type="entry name" value="HEME_HEMOPEXIN UTILIZATION PROTEIN C"/>
    <property type="match status" value="1"/>
</dbReference>
<feature type="domain" description="TonB-dependent receptor-like beta-barrel" evidence="12">
    <location>
        <begin position="221"/>
        <end position="623"/>
    </location>
</feature>
<dbReference type="PROSITE" id="PS52016">
    <property type="entry name" value="TONB_DEPENDENT_REC_3"/>
    <property type="match status" value="1"/>
</dbReference>
<keyword evidence="8 9" id="KW-0998">Cell outer membrane</keyword>
<comment type="subcellular location">
    <subcellularLocation>
        <location evidence="1 9">Cell outer membrane</location>
        <topology evidence="1 9">Multi-pass membrane protein</topology>
    </subcellularLocation>
</comment>
<feature type="chain" id="PRO_5031357184" evidence="11">
    <location>
        <begin position="27"/>
        <end position="661"/>
    </location>
</feature>
<organism evidence="14 15">
    <name type="scientific">Pelagicoccus albus</name>
    <dbReference type="NCBI Taxonomy" id="415222"/>
    <lineage>
        <taxon>Bacteria</taxon>
        <taxon>Pseudomonadati</taxon>
        <taxon>Verrucomicrobiota</taxon>
        <taxon>Opitutia</taxon>
        <taxon>Puniceicoccales</taxon>
        <taxon>Pelagicoccaceae</taxon>
        <taxon>Pelagicoccus</taxon>
    </lineage>
</organism>
<dbReference type="GO" id="GO:0015344">
    <property type="term" value="F:siderophore uptake transmembrane transporter activity"/>
    <property type="evidence" value="ECO:0007669"/>
    <property type="project" value="TreeGrafter"/>
</dbReference>
<evidence type="ECO:0000256" key="2">
    <source>
        <dbReference type="ARBA" id="ARBA00009810"/>
    </source>
</evidence>
<keyword evidence="11" id="KW-0732">Signal</keyword>
<dbReference type="Gene3D" id="2.170.130.10">
    <property type="entry name" value="TonB-dependent receptor, plug domain"/>
    <property type="match status" value="1"/>
</dbReference>
<comment type="similarity">
    <text evidence="2 9 10">Belongs to the TonB-dependent receptor family.</text>
</comment>
<dbReference type="GO" id="GO:0009279">
    <property type="term" value="C:cell outer membrane"/>
    <property type="evidence" value="ECO:0007669"/>
    <property type="project" value="UniProtKB-SubCell"/>
</dbReference>
<comment type="caution">
    <text evidence="14">The sequence shown here is derived from an EMBL/GenBank/DDBJ whole genome shotgun (WGS) entry which is preliminary data.</text>
</comment>
<keyword evidence="5 9" id="KW-0812">Transmembrane</keyword>
<evidence type="ECO:0000256" key="11">
    <source>
        <dbReference type="SAM" id="SignalP"/>
    </source>
</evidence>
<sequence>MKQNHYKRNAILAGLSFVGLSGLANAQEEEEIIQLDPYEVKAESEPGDLAMDALQIERLQANDLAELFSNQSTLSVGGGSAVAQKIYVRGFEDTMLNVTIDGAQQIGELYHHQGRLQLEPEFIKTIDLDAGAGAATSGAGALTGSMRVTLKDAFDMLGEERVGAFVKTSYGFNGEDSYKLVGSAYGKLTDSIGLIATYSHAEGEDYADGNGDIVTPTAYNHARGYVKLNGTGATQNWSLAYEALEDTGTYYERPHMIGFNAAYVLSDHEMNRETLTFNHQLDAGDGVLDLNSTLYWTQSDYSNHRNTTGALYGRGEFESLGFDIRNNMISENNGLTFGIDYREDKSDSEQNATPPTFWGTSTQSATVFGIYAQDDWQATEVITLSAGLRYDNYERVSEEGVAAGASNESDGFSPNASVTWQATEDLSFRAGYSRAFRGITIREAFFSALYVHDGDLSPEKADNIEFGFAWEKDGTFLRGTVYTQDIENYIDAEYSGGEVWGYWRNVGTAEVDGYELELGQHYEKGFVSVGVWNADNSFNDEALTDANLGLGTSIGRTWNAKANYFLSDYNVDLGLFARYVESEENAIAADAPDKPSYFVTDLFASWSPVENDALTLSASIKNVFDEFYYDHGTYGYNARVGSYIGFPARGREISLTASYKF</sequence>
<reference evidence="14 15" key="1">
    <citation type="submission" date="2020-07" db="EMBL/GenBank/DDBJ databases">
        <authorList>
            <person name="Feng X."/>
        </authorList>
    </citation>
    <scope>NUCLEOTIDE SEQUENCE [LARGE SCALE GENOMIC DNA]</scope>
    <source>
        <strain evidence="14 15">JCM23202</strain>
    </source>
</reference>
<dbReference type="InterPro" id="IPR036942">
    <property type="entry name" value="Beta-barrel_TonB_sf"/>
</dbReference>
<dbReference type="Gene3D" id="2.40.170.20">
    <property type="entry name" value="TonB-dependent receptor, beta-barrel domain"/>
    <property type="match status" value="1"/>
</dbReference>
<evidence type="ECO:0000256" key="10">
    <source>
        <dbReference type="RuleBase" id="RU003357"/>
    </source>
</evidence>
<evidence type="ECO:0000256" key="9">
    <source>
        <dbReference type="PROSITE-ProRule" id="PRU01360"/>
    </source>
</evidence>
<keyword evidence="7 9" id="KW-0472">Membrane</keyword>
<keyword evidence="15" id="KW-1185">Reference proteome</keyword>
<dbReference type="EMBL" id="JACHVC010000007">
    <property type="protein sequence ID" value="MBC2605756.1"/>
    <property type="molecule type" value="Genomic_DNA"/>
</dbReference>
<evidence type="ECO:0000259" key="12">
    <source>
        <dbReference type="Pfam" id="PF00593"/>
    </source>
</evidence>
<dbReference type="SUPFAM" id="SSF56935">
    <property type="entry name" value="Porins"/>
    <property type="match status" value="1"/>
</dbReference>
<dbReference type="PANTHER" id="PTHR30069">
    <property type="entry name" value="TONB-DEPENDENT OUTER MEMBRANE RECEPTOR"/>
    <property type="match status" value="1"/>
</dbReference>
<evidence type="ECO:0000256" key="4">
    <source>
        <dbReference type="ARBA" id="ARBA00022452"/>
    </source>
</evidence>
<keyword evidence="6 10" id="KW-0798">TonB box</keyword>
<dbReference type="Pfam" id="PF00593">
    <property type="entry name" value="TonB_dep_Rec_b-barrel"/>
    <property type="match status" value="1"/>
</dbReference>
<dbReference type="InterPro" id="IPR012910">
    <property type="entry name" value="Plug_dom"/>
</dbReference>
<evidence type="ECO:0000256" key="6">
    <source>
        <dbReference type="ARBA" id="ARBA00023077"/>
    </source>
</evidence>
<evidence type="ECO:0000256" key="8">
    <source>
        <dbReference type="ARBA" id="ARBA00023237"/>
    </source>
</evidence>
<evidence type="ECO:0000256" key="3">
    <source>
        <dbReference type="ARBA" id="ARBA00022448"/>
    </source>
</evidence>
<dbReference type="Proteomes" id="UP000526501">
    <property type="component" value="Unassembled WGS sequence"/>
</dbReference>
<dbReference type="InterPro" id="IPR037066">
    <property type="entry name" value="Plug_dom_sf"/>
</dbReference>
<feature type="domain" description="TonB-dependent receptor plug" evidence="13">
    <location>
        <begin position="52"/>
        <end position="144"/>
    </location>
</feature>
<dbReference type="InterPro" id="IPR039426">
    <property type="entry name" value="TonB-dep_rcpt-like"/>
</dbReference>
<name>A0A7X1B511_9BACT</name>
<evidence type="ECO:0000256" key="1">
    <source>
        <dbReference type="ARBA" id="ARBA00004571"/>
    </source>
</evidence>
<evidence type="ECO:0000259" key="13">
    <source>
        <dbReference type="Pfam" id="PF07715"/>
    </source>
</evidence>
<accession>A0A7X1B511</accession>
<evidence type="ECO:0000256" key="5">
    <source>
        <dbReference type="ARBA" id="ARBA00022692"/>
    </source>
</evidence>
<dbReference type="AlphaFoldDB" id="A0A7X1B511"/>
<keyword evidence="3 9" id="KW-0813">Transport</keyword>
<dbReference type="Pfam" id="PF07715">
    <property type="entry name" value="Plug"/>
    <property type="match status" value="1"/>
</dbReference>
<protein>
    <submittedName>
        <fullName evidence="14">TonB-dependent receptor</fullName>
    </submittedName>
</protein>
<proteinExistence type="inferred from homology"/>
<evidence type="ECO:0000256" key="7">
    <source>
        <dbReference type="ARBA" id="ARBA00023136"/>
    </source>
</evidence>
<evidence type="ECO:0000313" key="15">
    <source>
        <dbReference type="Proteomes" id="UP000526501"/>
    </source>
</evidence>